<keyword evidence="2" id="KW-1185">Reference proteome</keyword>
<organism evidence="1 2">
    <name type="scientific">Pleurodeles waltl</name>
    <name type="common">Iberian ribbed newt</name>
    <dbReference type="NCBI Taxonomy" id="8319"/>
    <lineage>
        <taxon>Eukaryota</taxon>
        <taxon>Metazoa</taxon>
        <taxon>Chordata</taxon>
        <taxon>Craniata</taxon>
        <taxon>Vertebrata</taxon>
        <taxon>Euteleostomi</taxon>
        <taxon>Amphibia</taxon>
        <taxon>Batrachia</taxon>
        <taxon>Caudata</taxon>
        <taxon>Salamandroidea</taxon>
        <taxon>Salamandridae</taxon>
        <taxon>Pleurodelinae</taxon>
        <taxon>Pleurodeles</taxon>
    </lineage>
</organism>
<dbReference type="EMBL" id="JANPWB010000015">
    <property type="protein sequence ID" value="KAJ1092459.1"/>
    <property type="molecule type" value="Genomic_DNA"/>
</dbReference>
<reference evidence="1" key="1">
    <citation type="journal article" date="2022" name="bioRxiv">
        <title>Sequencing and chromosome-scale assembly of the giantPleurodeles waltlgenome.</title>
        <authorList>
            <person name="Brown T."/>
            <person name="Elewa A."/>
            <person name="Iarovenko S."/>
            <person name="Subramanian E."/>
            <person name="Araus A.J."/>
            <person name="Petzold A."/>
            <person name="Susuki M."/>
            <person name="Suzuki K.-i.T."/>
            <person name="Hayashi T."/>
            <person name="Toyoda A."/>
            <person name="Oliveira C."/>
            <person name="Osipova E."/>
            <person name="Leigh N.D."/>
            <person name="Simon A."/>
            <person name="Yun M.H."/>
        </authorList>
    </citation>
    <scope>NUCLEOTIDE SEQUENCE</scope>
    <source>
        <strain evidence="1">20211129_DDA</strain>
        <tissue evidence="1">Liver</tissue>
    </source>
</reference>
<gene>
    <name evidence="1" type="ORF">NDU88_005569</name>
</gene>
<accession>A0AAV7LPI4</accession>
<evidence type="ECO:0000313" key="1">
    <source>
        <dbReference type="EMBL" id="KAJ1092459.1"/>
    </source>
</evidence>
<dbReference type="AlphaFoldDB" id="A0AAV7LPI4"/>
<dbReference type="Proteomes" id="UP001066276">
    <property type="component" value="Chromosome 11"/>
</dbReference>
<proteinExistence type="predicted"/>
<protein>
    <submittedName>
        <fullName evidence="1">Uncharacterized protein</fullName>
    </submittedName>
</protein>
<comment type="caution">
    <text evidence="1">The sequence shown here is derived from an EMBL/GenBank/DDBJ whole genome shotgun (WGS) entry which is preliminary data.</text>
</comment>
<name>A0AAV7LPI4_PLEWA</name>
<sequence length="153" mass="16613">MIQFAHARIGDGKQARPPLERGVERLARPLKERSLAGASKMAAPSADYRHFPVREDRLSGAPVRLDALECSKESEVVVISDEEEEVQLGEQTELTDSSGALFTGTVCGEASNAGSKGRAFVSLDFWQQDSGEGPSWCDTSHAYSGHGVQARHW</sequence>
<evidence type="ECO:0000313" key="2">
    <source>
        <dbReference type="Proteomes" id="UP001066276"/>
    </source>
</evidence>